<keyword evidence="10" id="KW-0012">Acyltransferase</keyword>
<feature type="transmembrane region" description="Helical" evidence="8">
    <location>
        <begin position="124"/>
        <end position="144"/>
    </location>
</feature>
<evidence type="ECO:0000256" key="7">
    <source>
        <dbReference type="SAM" id="MobiDB-lite"/>
    </source>
</evidence>
<dbReference type="InterPro" id="IPR002656">
    <property type="entry name" value="Acyl_transf_3_dom"/>
</dbReference>
<feature type="transmembrane region" description="Helical" evidence="8">
    <location>
        <begin position="81"/>
        <end position="103"/>
    </location>
</feature>
<proteinExistence type="inferred from homology"/>
<evidence type="ECO:0000256" key="2">
    <source>
        <dbReference type="ARBA" id="ARBA00007400"/>
    </source>
</evidence>
<evidence type="ECO:0000256" key="6">
    <source>
        <dbReference type="ARBA" id="ARBA00023136"/>
    </source>
</evidence>
<evidence type="ECO:0000256" key="8">
    <source>
        <dbReference type="SAM" id="Phobius"/>
    </source>
</evidence>
<dbReference type="EMBL" id="VMSO01000006">
    <property type="protein sequence ID" value="KAA8501744.1"/>
    <property type="molecule type" value="Genomic_DNA"/>
</dbReference>
<comment type="caution">
    <text evidence="10">The sequence shown here is derived from an EMBL/GenBank/DDBJ whole genome shotgun (WGS) entry which is preliminary data.</text>
</comment>
<accession>A0A5M9HXL3</accession>
<feature type="transmembrane region" description="Helical" evidence="8">
    <location>
        <begin position="327"/>
        <end position="353"/>
    </location>
</feature>
<sequence>MNAKLLPDRAKNAGEGQSMEENGYGMTEQKHQRTGIYTRRKDKTESVVYAGIDGFRLLASVMVIAIHTAPLAGLSGNLDFILTYCLGRVAVPFFLMTTGYFMLGAWKLSGCTEDEKVIRSMKKALFLYAAAFVFYLPVNFYTGVVPKSAGRFLQMIIFDGGFYHLWYFPAVILGCIIIVALMKRFSVQAVFAIAVLLYVIGAGGDIYYGVVNRIPVLEHLYKMIFTVSSYTRNGVFYAPVFLTLGMMMRDNTGEDGKRKTHKGMTGLVIGLSVSLLLMFAEGYFTYSHNLQRHNSMYLCLIPVMYFLFRLLLLVTGKAPGWARNVSMLVYIIHPAVRIGLRGAAGAAGVTGLLETNTLVQFLCVAVISFAAAAVFTYIYYCLKREHIEKGRADGPR</sequence>
<keyword evidence="5 8" id="KW-1133">Transmembrane helix</keyword>
<dbReference type="Proteomes" id="UP000322025">
    <property type="component" value="Unassembled WGS sequence"/>
</dbReference>
<evidence type="ECO:0000256" key="1">
    <source>
        <dbReference type="ARBA" id="ARBA00004651"/>
    </source>
</evidence>
<keyword evidence="3" id="KW-1003">Cell membrane</keyword>
<dbReference type="OrthoDB" id="5808342at2"/>
<evidence type="ECO:0000256" key="5">
    <source>
        <dbReference type="ARBA" id="ARBA00022989"/>
    </source>
</evidence>
<reference evidence="10" key="1">
    <citation type="submission" date="2019-07" db="EMBL/GenBank/DDBJ databases">
        <authorList>
            <person name="Wongkuna S."/>
            <person name="Scaria J."/>
        </authorList>
    </citation>
    <scope>NUCLEOTIDE SEQUENCE [LARGE SCALE GENOMIC DNA]</scope>
    <source>
        <strain evidence="10">SW178</strain>
    </source>
</reference>
<gene>
    <name evidence="10" type="ORF">FNY66_06125</name>
</gene>
<feature type="transmembrane region" description="Helical" evidence="8">
    <location>
        <begin position="264"/>
        <end position="283"/>
    </location>
</feature>
<feature type="transmembrane region" description="Helical" evidence="8">
    <location>
        <begin position="164"/>
        <end position="182"/>
    </location>
</feature>
<evidence type="ECO:0000313" key="11">
    <source>
        <dbReference type="Proteomes" id="UP000322025"/>
    </source>
</evidence>
<keyword evidence="4 8" id="KW-0812">Transmembrane</keyword>
<keyword evidence="10" id="KW-0808">Transferase</keyword>
<evidence type="ECO:0000256" key="3">
    <source>
        <dbReference type="ARBA" id="ARBA00022475"/>
    </source>
</evidence>
<feature type="transmembrane region" description="Helical" evidence="8">
    <location>
        <begin position="223"/>
        <end position="244"/>
    </location>
</feature>
<comment type="similarity">
    <text evidence="2">Belongs to the acyltransferase 3 family.</text>
</comment>
<dbReference type="PANTHER" id="PTHR40074">
    <property type="entry name" value="O-ACETYLTRANSFERASE WECH"/>
    <property type="match status" value="1"/>
</dbReference>
<evidence type="ECO:0000256" key="4">
    <source>
        <dbReference type="ARBA" id="ARBA00022692"/>
    </source>
</evidence>
<keyword evidence="11" id="KW-1185">Reference proteome</keyword>
<comment type="subcellular location">
    <subcellularLocation>
        <location evidence="1">Cell membrane</location>
        <topology evidence="1">Multi-pass membrane protein</topology>
    </subcellularLocation>
</comment>
<feature type="transmembrane region" description="Helical" evidence="8">
    <location>
        <begin position="359"/>
        <end position="382"/>
    </location>
</feature>
<evidence type="ECO:0000259" key="9">
    <source>
        <dbReference type="Pfam" id="PF01757"/>
    </source>
</evidence>
<protein>
    <submittedName>
        <fullName evidence="10">Acyltransferase</fullName>
    </submittedName>
</protein>
<keyword evidence="6 8" id="KW-0472">Membrane</keyword>
<evidence type="ECO:0000313" key="10">
    <source>
        <dbReference type="EMBL" id="KAA8501744.1"/>
    </source>
</evidence>
<feature type="transmembrane region" description="Helical" evidence="8">
    <location>
        <begin position="47"/>
        <end position="69"/>
    </location>
</feature>
<feature type="region of interest" description="Disordered" evidence="7">
    <location>
        <begin position="1"/>
        <end position="25"/>
    </location>
</feature>
<dbReference type="GO" id="GO:0016413">
    <property type="term" value="F:O-acetyltransferase activity"/>
    <property type="evidence" value="ECO:0007669"/>
    <property type="project" value="TreeGrafter"/>
</dbReference>
<dbReference type="PANTHER" id="PTHR40074:SF2">
    <property type="entry name" value="O-ACETYLTRANSFERASE WECH"/>
    <property type="match status" value="1"/>
</dbReference>
<feature type="compositionally biased region" description="Basic and acidic residues" evidence="7">
    <location>
        <begin position="1"/>
        <end position="12"/>
    </location>
</feature>
<dbReference type="GO" id="GO:0005886">
    <property type="term" value="C:plasma membrane"/>
    <property type="evidence" value="ECO:0007669"/>
    <property type="project" value="UniProtKB-SubCell"/>
</dbReference>
<organism evidence="10 11">
    <name type="scientific">Mediterraneibacter catenae</name>
    <dbReference type="NCBI Taxonomy" id="2594882"/>
    <lineage>
        <taxon>Bacteria</taxon>
        <taxon>Bacillati</taxon>
        <taxon>Bacillota</taxon>
        <taxon>Clostridia</taxon>
        <taxon>Lachnospirales</taxon>
        <taxon>Lachnospiraceae</taxon>
        <taxon>Mediterraneibacter</taxon>
    </lineage>
</organism>
<dbReference type="AlphaFoldDB" id="A0A5M9HXL3"/>
<feature type="transmembrane region" description="Helical" evidence="8">
    <location>
        <begin position="295"/>
        <end position="315"/>
    </location>
</feature>
<feature type="transmembrane region" description="Helical" evidence="8">
    <location>
        <begin position="189"/>
        <end position="211"/>
    </location>
</feature>
<dbReference type="GO" id="GO:0009246">
    <property type="term" value="P:enterobacterial common antigen biosynthetic process"/>
    <property type="evidence" value="ECO:0007669"/>
    <property type="project" value="TreeGrafter"/>
</dbReference>
<name>A0A5M9HXL3_9FIRM</name>
<feature type="domain" description="Acyltransferase 3" evidence="9">
    <location>
        <begin position="50"/>
        <end position="376"/>
    </location>
</feature>
<dbReference type="Pfam" id="PF01757">
    <property type="entry name" value="Acyl_transf_3"/>
    <property type="match status" value="1"/>
</dbReference>